<keyword evidence="1" id="KW-0808">Transferase</keyword>
<name>A0ABR6GFZ9_9HYPH</name>
<evidence type="ECO:0000313" key="1">
    <source>
        <dbReference type="EMBL" id="MBB3165210.1"/>
    </source>
</evidence>
<dbReference type="Gene3D" id="1.10.287.130">
    <property type="match status" value="1"/>
</dbReference>
<keyword evidence="2" id="KW-1185">Reference proteome</keyword>
<dbReference type="Proteomes" id="UP000542811">
    <property type="component" value="Unassembled WGS sequence"/>
</dbReference>
<comment type="caution">
    <text evidence="1">The sequence shown here is derived from an EMBL/GenBank/DDBJ whole genome shotgun (WGS) entry which is preliminary data.</text>
</comment>
<dbReference type="GeneID" id="67488079"/>
<dbReference type="GO" id="GO:0016301">
    <property type="term" value="F:kinase activity"/>
    <property type="evidence" value="ECO:0007669"/>
    <property type="project" value="UniProtKB-KW"/>
</dbReference>
<keyword evidence="1" id="KW-0418">Kinase</keyword>
<proteinExistence type="predicted"/>
<dbReference type="RefSeq" id="WP_183594583.1">
    <property type="nucleotide sequence ID" value="NZ_JAAXQS010000012.1"/>
</dbReference>
<accession>A0ABR6GFZ9</accession>
<sequence length="138" mass="15411">MIEAGTRMLRGIGHDLRTALTRLKLRVERTGKRSEGRLLSDIDRIESLLVENLNYPRNDYATETVELIDVAGILQTACSEFAVSVTRPIHRAKQASCQMPATFHCTRGHQFYDNAVEFAVVVPIIRQAKGAFDPEAAI</sequence>
<protein>
    <submittedName>
        <fullName evidence="1">Signal transduction histidine kinase</fullName>
    </submittedName>
</protein>
<gene>
    <name evidence="1" type="ORF">FHS25_005718</name>
</gene>
<organism evidence="1 2">
    <name type="scientific">Rhizobium laguerreae</name>
    <dbReference type="NCBI Taxonomy" id="1076926"/>
    <lineage>
        <taxon>Bacteria</taxon>
        <taxon>Pseudomonadati</taxon>
        <taxon>Pseudomonadota</taxon>
        <taxon>Alphaproteobacteria</taxon>
        <taxon>Hyphomicrobiales</taxon>
        <taxon>Rhizobiaceae</taxon>
        <taxon>Rhizobium/Agrobacterium group</taxon>
        <taxon>Rhizobium</taxon>
    </lineage>
</organism>
<evidence type="ECO:0000313" key="2">
    <source>
        <dbReference type="Proteomes" id="UP000542811"/>
    </source>
</evidence>
<dbReference type="EMBL" id="JACHXX010000009">
    <property type="protein sequence ID" value="MBB3165210.1"/>
    <property type="molecule type" value="Genomic_DNA"/>
</dbReference>
<reference evidence="1 2" key="1">
    <citation type="submission" date="2020-08" db="EMBL/GenBank/DDBJ databases">
        <title>Genomic Encyclopedia of Type Strains, Phase III (KMG-III): the genomes of soil and plant-associated and newly described type strains.</title>
        <authorList>
            <person name="Whitman W."/>
        </authorList>
    </citation>
    <scope>NUCLEOTIDE SEQUENCE [LARGE SCALE GENOMIC DNA]</scope>
    <source>
        <strain evidence="1 2">CECT 8280</strain>
    </source>
</reference>